<accession>A0A7W7YBR4</accession>
<dbReference type="RefSeq" id="WP_184340161.1">
    <property type="nucleotide sequence ID" value="NZ_JACHIG010000005.1"/>
</dbReference>
<name>A0A7W7YBR4_9BACT</name>
<evidence type="ECO:0000259" key="6">
    <source>
        <dbReference type="PROSITE" id="PS51352"/>
    </source>
</evidence>
<keyword evidence="3" id="KW-1015">Disulfide bond</keyword>
<comment type="subcellular location">
    <subcellularLocation>
        <location evidence="1">Cell envelope</location>
    </subcellularLocation>
</comment>
<evidence type="ECO:0000256" key="1">
    <source>
        <dbReference type="ARBA" id="ARBA00004196"/>
    </source>
</evidence>
<evidence type="ECO:0000256" key="3">
    <source>
        <dbReference type="ARBA" id="ARBA00023157"/>
    </source>
</evidence>
<dbReference type="PROSITE" id="PS51352">
    <property type="entry name" value="THIOREDOXIN_2"/>
    <property type="match status" value="1"/>
</dbReference>
<dbReference type="CDD" id="cd02966">
    <property type="entry name" value="TlpA_like_family"/>
    <property type="match status" value="1"/>
</dbReference>
<keyword evidence="8" id="KW-1185">Reference proteome</keyword>
<evidence type="ECO:0000313" key="8">
    <source>
        <dbReference type="Proteomes" id="UP000590740"/>
    </source>
</evidence>
<gene>
    <name evidence="7" type="ORF">HNQ65_002834</name>
</gene>
<evidence type="ECO:0000256" key="5">
    <source>
        <dbReference type="SAM" id="SignalP"/>
    </source>
</evidence>
<evidence type="ECO:0000256" key="4">
    <source>
        <dbReference type="ARBA" id="ARBA00023284"/>
    </source>
</evidence>
<dbReference type="InterPro" id="IPR013766">
    <property type="entry name" value="Thioredoxin_domain"/>
</dbReference>
<comment type="caution">
    <text evidence="7">The sequence shown here is derived from an EMBL/GenBank/DDBJ whole genome shotgun (WGS) entry which is preliminary data.</text>
</comment>
<keyword evidence="2" id="KW-0201">Cytochrome c-type biogenesis</keyword>
<dbReference type="Gene3D" id="3.40.30.10">
    <property type="entry name" value="Glutaredoxin"/>
    <property type="match status" value="1"/>
</dbReference>
<dbReference type="InterPro" id="IPR050553">
    <property type="entry name" value="Thioredoxin_ResA/DsbE_sf"/>
</dbReference>
<evidence type="ECO:0000256" key="2">
    <source>
        <dbReference type="ARBA" id="ARBA00022748"/>
    </source>
</evidence>
<keyword evidence="4" id="KW-0676">Redox-active center</keyword>
<dbReference type="GO" id="GO:0030313">
    <property type="term" value="C:cell envelope"/>
    <property type="evidence" value="ECO:0007669"/>
    <property type="project" value="UniProtKB-SubCell"/>
</dbReference>
<organism evidence="7 8">
    <name type="scientific">Prosthecobacter vanneervenii</name>
    <dbReference type="NCBI Taxonomy" id="48466"/>
    <lineage>
        <taxon>Bacteria</taxon>
        <taxon>Pseudomonadati</taxon>
        <taxon>Verrucomicrobiota</taxon>
        <taxon>Verrucomicrobiia</taxon>
        <taxon>Verrucomicrobiales</taxon>
        <taxon>Verrucomicrobiaceae</taxon>
        <taxon>Prosthecobacter</taxon>
    </lineage>
</organism>
<dbReference type="Proteomes" id="UP000590740">
    <property type="component" value="Unassembled WGS sequence"/>
</dbReference>
<dbReference type="InterPro" id="IPR000866">
    <property type="entry name" value="AhpC/TSA"/>
</dbReference>
<dbReference type="GO" id="GO:0016491">
    <property type="term" value="F:oxidoreductase activity"/>
    <property type="evidence" value="ECO:0007669"/>
    <property type="project" value="InterPro"/>
</dbReference>
<sequence length="354" mass="38396">MKSLLILLLSVVSVLAQAPASPLATEIRAIIDEYENSVRANTQKLIAAATEEEKNKYRASIPSAGPYATKMMKLVQANLDQPDVVKGVNWLVTGAAGFPEGQEALKMLGSTFVDKPGIAEAVKQLEYHGLPAEPVLQAVIDKNKNRDERASALYALGAIHFKNFDASADRASAEASKPKALECFQKLYADYADVTIQGFKLSDFAAKMFFEMTNLQPGCEAPEIEGKDADGVNFKLSDYRGKYVIVIFWGGWCHACHGTLPLMNQAAEQLKDKNGVVIGVNTDIETEAKKALADYKVGFRNILDNTSSGPNTTLYNLRNFPTLYLIDPKGVIAIKNGTLDSMVAQILGAQGTAK</sequence>
<protein>
    <submittedName>
        <fullName evidence="7">Peroxiredoxin</fullName>
    </submittedName>
</protein>
<dbReference type="SUPFAM" id="SSF52833">
    <property type="entry name" value="Thioredoxin-like"/>
    <property type="match status" value="1"/>
</dbReference>
<dbReference type="PANTHER" id="PTHR42852:SF6">
    <property type="entry name" value="THIOL:DISULFIDE INTERCHANGE PROTEIN DSBE"/>
    <property type="match status" value="1"/>
</dbReference>
<dbReference type="EMBL" id="JACHIG010000005">
    <property type="protein sequence ID" value="MBB5033251.1"/>
    <property type="molecule type" value="Genomic_DNA"/>
</dbReference>
<feature type="chain" id="PRO_5031384045" evidence="5">
    <location>
        <begin position="19"/>
        <end position="354"/>
    </location>
</feature>
<dbReference type="AlphaFoldDB" id="A0A7W7YBR4"/>
<proteinExistence type="predicted"/>
<feature type="signal peptide" evidence="5">
    <location>
        <begin position="1"/>
        <end position="18"/>
    </location>
</feature>
<dbReference type="Pfam" id="PF00578">
    <property type="entry name" value="AhpC-TSA"/>
    <property type="match status" value="1"/>
</dbReference>
<evidence type="ECO:0000313" key="7">
    <source>
        <dbReference type="EMBL" id="MBB5033251.1"/>
    </source>
</evidence>
<dbReference type="PANTHER" id="PTHR42852">
    <property type="entry name" value="THIOL:DISULFIDE INTERCHANGE PROTEIN DSBE"/>
    <property type="match status" value="1"/>
</dbReference>
<feature type="domain" description="Thioredoxin" evidence="6">
    <location>
        <begin position="215"/>
        <end position="354"/>
    </location>
</feature>
<dbReference type="InterPro" id="IPR036249">
    <property type="entry name" value="Thioredoxin-like_sf"/>
</dbReference>
<dbReference type="GO" id="GO:0017004">
    <property type="term" value="P:cytochrome complex assembly"/>
    <property type="evidence" value="ECO:0007669"/>
    <property type="project" value="UniProtKB-KW"/>
</dbReference>
<reference evidence="7 8" key="1">
    <citation type="submission" date="2020-08" db="EMBL/GenBank/DDBJ databases">
        <title>Genomic Encyclopedia of Type Strains, Phase IV (KMG-IV): sequencing the most valuable type-strain genomes for metagenomic binning, comparative biology and taxonomic classification.</title>
        <authorList>
            <person name="Goeker M."/>
        </authorList>
    </citation>
    <scope>NUCLEOTIDE SEQUENCE [LARGE SCALE GENOMIC DNA]</scope>
    <source>
        <strain evidence="7 8">DSM 12252</strain>
    </source>
</reference>
<keyword evidence="5" id="KW-0732">Signal</keyword>
<dbReference type="GO" id="GO:0016209">
    <property type="term" value="F:antioxidant activity"/>
    <property type="evidence" value="ECO:0007669"/>
    <property type="project" value="InterPro"/>
</dbReference>